<dbReference type="RefSeq" id="WP_198840560.1">
    <property type="nucleotide sequence ID" value="NZ_JAEHFJ010000002.1"/>
</dbReference>
<evidence type="ECO:0000313" key="4">
    <source>
        <dbReference type="Proteomes" id="UP000623301"/>
    </source>
</evidence>
<dbReference type="EMBL" id="JAEHFJ010000002">
    <property type="protein sequence ID" value="MBJ2173416.1"/>
    <property type="molecule type" value="Genomic_DNA"/>
</dbReference>
<comment type="caution">
    <text evidence="3">The sequence shown here is derived from an EMBL/GenBank/DDBJ whole genome shotgun (WGS) entry which is preliminary data.</text>
</comment>
<keyword evidence="1" id="KW-0175">Coiled coil</keyword>
<keyword evidence="2" id="KW-1133">Transmembrane helix</keyword>
<protein>
    <submittedName>
        <fullName evidence="3">Uncharacterized protein</fullName>
    </submittedName>
</protein>
<name>A0ABS0WN63_9FLAO</name>
<dbReference type="Proteomes" id="UP000623301">
    <property type="component" value="Unassembled WGS sequence"/>
</dbReference>
<feature type="transmembrane region" description="Helical" evidence="2">
    <location>
        <begin position="21"/>
        <end position="42"/>
    </location>
</feature>
<keyword evidence="2" id="KW-0812">Transmembrane</keyword>
<dbReference type="InterPro" id="IPR045749">
    <property type="entry name" value="DUF6090"/>
</dbReference>
<accession>A0ABS0WN63</accession>
<evidence type="ECO:0000256" key="2">
    <source>
        <dbReference type="SAM" id="Phobius"/>
    </source>
</evidence>
<evidence type="ECO:0000256" key="1">
    <source>
        <dbReference type="SAM" id="Coils"/>
    </source>
</evidence>
<organism evidence="3 4">
    <name type="scientific">Aureibaculum flavum</name>
    <dbReference type="NCBI Taxonomy" id="2795986"/>
    <lineage>
        <taxon>Bacteria</taxon>
        <taxon>Pseudomonadati</taxon>
        <taxon>Bacteroidota</taxon>
        <taxon>Flavobacteriia</taxon>
        <taxon>Flavobacteriales</taxon>
        <taxon>Flavobacteriaceae</taxon>
        <taxon>Aureibaculum</taxon>
    </lineage>
</organism>
<sequence length="252" mass="29364">MIKFFRHIRLNLLSEGKTGKYLKYAIGEIVLVVIGILIALQINNWNEQRKIENSEIEILKNLETELKHNLVELKEINNRHKKGFDDGIYLLNLFGTNISNISEFNLDSLVSNVLSGYSFEAKDGYVKSLISSNKIDYIQNSELKSYISSFESMIIDANQEDGFIRRLLNERFWPATDGKINCLNGLATTGTYEEFPKGTYSSDYEWFFSNREMEDLFANILAWRKENVVDEQLFIDKMERMIQIINNKLKEK</sequence>
<feature type="coiled-coil region" evidence="1">
    <location>
        <begin position="42"/>
        <end position="79"/>
    </location>
</feature>
<gene>
    <name evidence="3" type="ORF">JBL43_04165</name>
</gene>
<keyword evidence="4" id="KW-1185">Reference proteome</keyword>
<proteinExistence type="predicted"/>
<keyword evidence="2" id="KW-0472">Membrane</keyword>
<evidence type="ECO:0000313" key="3">
    <source>
        <dbReference type="EMBL" id="MBJ2173416.1"/>
    </source>
</evidence>
<dbReference type="Pfam" id="PF19578">
    <property type="entry name" value="DUF6090"/>
    <property type="match status" value="1"/>
</dbReference>
<reference evidence="3 4" key="1">
    <citation type="submission" date="2020-12" db="EMBL/GenBank/DDBJ databases">
        <title>Aureibaculum luteum sp. nov. and Aureibaculum flavum sp. nov., novel members of the family Flavobacteriaceae isolated from Antarctic intertidal sediments.</title>
        <authorList>
            <person name="He X."/>
            <person name="Zhang X."/>
        </authorList>
    </citation>
    <scope>NUCLEOTIDE SEQUENCE [LARGE SCALE GENOMIC DNA]</scope>
    <source>
        <strain evidence="3 4">A20</strain>
    </source>
</reference>